<name>A0ABS4GDT3_9FIRM</name>
<sequence length="132" mass="15063">MKNIMLKIEEAKEIIDKRYDLRLGDLVEIMNNSNGDFDSILNGFRIGYLQGIKAEKARRKNVKQTVKLTVKLKELRGDKTQEEIAKDLGISIKALAAYENAERVPRDEIKLKIANYYNTSIQSIFSASNTIL</sequence>
<dbReference type="Gene3D" id="1.10.260.40">
    <property type="entry name" value="lambda repressor-like DNA-binding domains"/>
    <property type="match status" value="1"/>
</dbReference>
<gene>
    <name evidence="2" type="ORF">J2Z76_001716</name>
</gene>
<evidence type="ECO:0000313" key="2">
    <source>
        <dbReference type="EMBL" id="MBP1925855.1"/>
    </source>
</evidence>
<feature type="domain" description="HTH cro/C1-type" evidence="1">
    <location>
        <begin position="72"/>
        <end position="124"/>
    </location>
</feature>
<keyword evidence="3" id="KW-1185">Reference proteome</keyword>
<proteinExistence type="predicted"/>
<dbReference type="EMBL" id="JAGGKS010000004">
    <property type="protein sequence ID" value="MBP1925855.1"/>
    <property type="molecule type" value="Genomic_DNA"/>
</dbReference>
<evidence type="ECO:0000259" key="1">
    <source>
        <dbReference type="PROSITE" id="PS50943"/>
    </source>
</evidence>
<dbReference type="RefSeq" id="WP_342455033.1">
    <property type="nucleotide sequence ID" value="NZ_JAGGKS010000004.1"/>
</dbReference>
<dbReference type="SMART" id="SM00530">
    <property type="entry name" value="HTH_XRE"/>
    <property type="match status" value="1"/>
</dbReference>
<comment type="caution">
    <text evidence="2">The sequence shown here is derived from an EMBL/GenBank/DDBJ whole genome shotgun (WGS) entry which is preliminary data.</text>
</comment>
<dbReference type="InterPro" id="IPR001387">
    <property type="entry name" value="Cro/C1-type_HTH"/>
</dbReference>
<dbReference type="Pfam" id="PF01381">
    <property type="entry name" value="HTH_3"/>
    <property type="match status" value="1"/>
</dbReference>
<evidence type="ECO:0000313" key="3">
    <source>
        <dbReference type="Proteomes" id="UP001519342"/>
    </source>
</evidence>
<dbReference type="CDD" id="cd00093">
    <property type="entry name" value="HTH_XRE"/>
    <property type="match status" value="1"/>
</dbReference>
<dbReference type="Proteomes" id="UP001519342">
    <property type="component" value="Unassembled WGS sequence"/>
</dbReference>
<dbReference type="PROSITE" id="PS50943">
    <property type="entry name" value="HTH_CROC1"/>
    <property type="match status" value="1"/>
</dbReference>
<protein>
    <submittedName>
        <fullName evidence="2">DNA-binding XRE family transcriptional regulator</fullName>
    </submittedName>
</protein>
<dbReference type="GO" id="GO:0003677">
    <property type="term" value="F:DNA binding"/>
    <property type="evidence" value="ECO:0007669"/>
    <property type="project" value="UniProtKB-KW"/>
</dbReference>
<reference evidence="2 3" key="1">
    <citation type="submission" date="2021-03" db="EMBL/GenBank/DDBJ databases">
        <title>Genomic Encyclopedia of Type Strains, Phase IV (KMG-IV): sequencing the most valuable type-strain genomes for metagenomic binning, comparative biology and taxonomic classification.</title>
        <authorList>
            <person name="Goeker M."/>
        </authorList>
    </citation>
    <scope>NUCLEOTIDE SEQUENCE [LARGE SCALE GENOMIC DNA]</scope>
    <source>
        <strain evidence="2 3">DSM 24004</strain>
    </source>
</reference>
<dbReference type="SUPFAM" id="SSF47413">
    <property type="entry name" value="lambda repressor-like DNA-binding domains"/>
    <property type="match status" value="1"/>
</dbReference>
<dbReference type="InterPro" id="IPR010982">
    <property type="entry name" value="Lambda_DNA-bd_dom_sf"/>
</dbReference>
<accession>A0ABS4GDT3</accession>
<organism evidence="2 3">
    <name type="scientific">Sedimentibacter acidaminivorans</name>
    <dbReference type="NCBI Taxonomy" id="913099"/>
    <lineage>
        <taxon>Bacteria</taxon>
        <taxon>Bacillati</taxon>
        <taxon>Bacillota</taxon>
        <taxon>Tissierellia</taxon>
        <taxon>Sedimentibacter</taxon>
    </lineage>
</organism>
<keyword evidence="2" id="KW-0238">DNA-binding</keyword>